<comment type="caution">
    <text evidence="1">The sequence shown here is derived from an EMBL/GenBank/DDBJ whole genome shotgun (WGS) entry which is preliminary data.</text>
</comment>
<evidence type="ECO:0000313" key="1">
    <source>
        <dbReference type="EMBL" id="MCP1103119.1"/>
    </source>
</evidence>
<protein>
    <submittedName>
        <fullName evidence="1">DUF3881 family protein</fullName>
    </submittedName>
</protein>
<dbReference type="EMBL" id="JAMZFW010000018">
    <property type="protein sequence ID" value="MCP1103119.1"/>
    <property type="molecule type" value="Genomic_DNA"/>
</dbReference>
<proteinExistence type="predicted"/>
<dbReference type="RefSeq" id="WP_262066907.1">
    <property type="nucleotide sequence ID" value="NZ_JAMXOD010000018.1"/>
</dbReference>
<dbReference type="Pfam" id="PF12997">
    <property type="entry name" value="DUF3881"/>
    <property type="match status" value="1"/>
</dbReference>
<reference evidence="1 2" key="1">
    <citation type="journal article" date="2022" name="Genome Biol. Evol.">
        <title>Host diet, physiology and behaviors set the stage for Lachnospiraceae cladogenesis.</title>
        <authorList>
            <person name="Vera-Ponce De Leon A."/>
            <person name="Schneider M."/>
            <person name="Jahnes B.C."/>
            <person name="Sadowski V."/>
            <person name="Camuy-Velez L.A."/>
            <person name="Duan J."/>
            <person name="Sabree Z.L."/>
        </authorList>
    </citation>
    <scope>NUCLEOTIDE SEQUENCE [LARGE SCALE GENOMIC DNA]</scope>
    <source>
        <strain evidence="1 2">PAL113</strain>
    </source>
</reference>
<organism evidence="1 2">
    <name type="scientific">Aequitasia blattaphilus</name>
    <dbReference type="NCBI Taxonomy" id="2949332"/>
    <lineage>
        <taxon>Bacteria</taxon>
        <taxon>Bacillati</taxon>
        <taxon>Bacillota</taxon>
        <taxon>Clostridia</taxon>
        <taxon>Lachnospirales</taxon>
        <taxon>Lachnospiraceae</taxon>
        <taxon>Aequitasia</taxon>
    </lineage>
</organism>
<evidence type="ECO:0000313" key="2">
    <source>
        <dbReference type="Proteomes" id="UP001523566"/>
    </source>
</evidence>
<dbReference type="Proteomes" id="UP001523566">
    <property type="component" value="Unassembled WGS sequence"/>
</dbReference>
<keyword evidence="2" id="KW-1185">Reference proteome</keyword>
<sequence>MHKYFKAIGFEDVKSKQEEDIIIEDVKYDYTHHELVGIDEVWDFCEFQKEYGPGIGVSVCGYMNESEYFEKEYEYPFFLGTGITSYSEVLVEKRIDRNDYVGICEDLNVGVSLVFKLQNTLELLREKQKKKQEVKYRSVTLSGLCNAGTILFPIMKSEAQKKQINEEKKNRMMLINEAKSGDQRAIESLTLDDIDTYSQVSRRIIHEDVFSIVDSYIMPFGIESDIYSILGEIKQLTKVENELSKEEIYLLSLEVNDLKFDVCVPVSSIIGEPEVGRRFKGNVWLQGYIHFR</sequence>
<gene>
    <name evidence="1" type="ORF">NK125_11890</name>
</gene>
<dbReference type="InterPro" id="IPR024541">
    <property type="entry name" value="DUF3881"/>
</dbReference>
<accession>A0ABT1EBU9</accession>
<name>A0ABT1EBU9_9FIRM</name>